<organism evidence="4 5">
    <name type="scientific">Babesia caballi</name>
    <dbReference type="NCBI Taxonomy" id="5871"/>
    <lineage>
        <taxon>Eukaryota</taxon>
        <taxon>Sar</taxon>
        <taxon>Alveolata</taxon>
        <taxon>Apicomplexa</taxon>
        <taxon>Aconoidasida</taxon>
        <taxon>Piroplasmida</taxon>
        <taxon>Babesiidae</taxon>
        <taxon>Babesia</taxon>
    </lineage>
</organism>
<evidence type="ECO:0000313" key="5">
    <source>
        <dbReference type="Proteomes" id="UP001497744"/>
    </source>
</evidence>
<dbReference type="RefSeq" id="XP_067718469.1">
    <property type="nucleotide sequence ID" value="XM_067862368.1"/>
</dbReference>
<dbReference type="GeneID" id="94197881"/>
<dbReference type="PANTHER" id="PTHR12406:SF7">
    <property type="entry name" value="PATATIN-LIKE PHOSPHOLIPASE DOMAIN-CONTAINING PROTEIN 4"/>
    <property type="match status" value="1"/>
</dbReference>
<dbReference type="GO" id="GO:0016020">
    <property type="term" value="C:membrane"/>
    <property type="evidence" value="ECO:0007669"/>
    <property type="project" value="TreeGrafter"/>
</dbReference>
<feature type="transmembrane region" description="Helical" evidence="2">
    <location>
        <begin position="287"/>
        <end position="308"/>
    </location>
</feature>
<sequence>MSLFSSNEAGFFPNFLRAYDTLSQPVNLTLKAYAEDGFVFDGICTAPRGKLPKQRGGAETFNGPRVYMDKLNIERDICQYFDYLDHNNVREFFLKNGMEIESMNCQEMLKNHRLREVADQVQELIGLTSAYKDPDPTAFVAKIPPSGKPDIRLAGQNGSSYNAYDSDFKVNYVPPTDVKTCPTSAYPSFYHLFTTVADAVDGLLRVGGQIDGPNFDYLVNACRHVELFTGGTFLCVEVVRDILEDYSRLNYVKLSPKFTLAPPKTLRDSLKMVEDVKKEMLEQRGIFRADLAISLSGGGFLIPMFIGFMDYMMEINMFNMSTPIAGSSAGAITLVTTLMNTVNRYDKMVLTETLCEHIRSGTPRGNLDEVAPGRLMRILPPGTYKAMNERVGTAQINYAAVHNGEPQSRFVTKASSDKDMMDALRASCNVPGFYTIGPIKYKGEDAYDGLFATDMYYMGALKAPARRTVRFVPFPIGYGRTVRKNLLNDVANAYLQKKEEYYVHYIRLKSLTKQLTLRRLEYEHLGMLDEWRKELTLSLSVYKTICKCRSDVRYAKETIYQWANIMSAKPGETKPMASKEKDCTLPELFKLVVASERSLHLGENTYMHAGAVDEPLAGVNIMKKYGYPLYPAAENDAHFLGTPHTVKEWLSYELLRLDKKAGSKAATASEEEIDLLTEMLHHLSPPDSFAYYFTEFPYMIFSSLIEVQRVYASFYPSQVHSLRHMFDSGRTIGLRWLLNEYINFENWLYLRIKQLREAPNMRRVVQSRSTPREDSTHTPEPIHLQQHKKLEANVSMLKKDKIMELFEGFQKRSTRTGLRRRLFELQNRLVRRALLYGVVDTHFAHILGHRHFWIF</sequence>
<dbReference type="GO" id="GO:0055088">
    <property type="term" value="P:lipid homeostasis"/>
    <property type="evidence" value="ECO:0007669"/>
    <property type="project" value="TreeGrafter"/>
</dbReference>
<proteinExistence type="predicted"/>
<dbReference type="Proteomes" id="UP001497744">
    <property type="component" value="Unassembled WGS sequence"/>
</dbReference>
<evidence type="ECO:0000256" key="1">
    <source>
        <dbReference type="ARBA" id="ARBA00023098"/>
    </source>
</evidence>
<dbReference type="GO" id="GO:0005737">
    <property type="term" value="C:cytoplasm"/>
    <property type="evidence" value="ECO:0007669"/>
    <property type="project" value="TreeGrafter"/>
</dbReference>
<keyword evidence="2" id="KW-1133">Transmembrane helix</keyword>
<evidence type="ECO:0000313" key="4">
    <source>
        <dbReference type="EMBL" id="GIX66400.1"/>
    </source>
</evidence>
<comment type="caution">
    <text evidence="4">The sequence shown here is derived from an EMBL/GenBank/DDBJ whole genome shotgun (WGS) entry which is preliminary data.</text>
</comment>
<reference evidence="4 5" key="1">
    <citation type="submission" date="2021-06" db="EMBL/GenBank/DDBJ databases">
        <title>Genome sequence of Babesia caballi.</title>
        <authorList>
            <person name="Yamagishi J."/>
            <person name="Kidaka T."/>
            <person name="Ochi A."/>
        </authorList>
    </citation>
    <scope>NUCLEOTIDE SEQUENCE [LARGE SCALE GENOMIC DNA]</scope>
    <source>
        <strain evidence="4">USDA-D6B2</strain>
    </source>
</reference>
<accession>A0AAV4M2G6</accession>
<dbReference type="GO" id="GO:0005811">
    <property type="term" value="C:lipid droplet"/>
    <property type="evidence" value="ECO:0007669"/>
    <property type="project" value="TreeGrafter"/>
</dbReference>
<dbReference type="AlphaFoldDB" id="A0AAV4M2G6"/>
<feature type="transmembrane region" description="Helical" evidence="2">
    <location>
        <begin position="320"/>
        <end position="339"/>
    </location>
</feature>
<dbReference type="PANTHER" id="PTHR12406">
    <property type="entry name" value="CALCIUM-INDEPENDENT PHOSPHOLIPASE A2 IPLA2 -RELATED"/>
    <property type="match status" value="1"/>
</dbReference>
<dbReference type="InterPro" id="IPR016035">
    <property type="entry name" value="Acyl_Trfase/lysoPLipase"/>
</dbReference>
<dbReference type="InterPro" id="IPR002641">
    <property type="entry name" value="PNPLA_dom"/>
</dbReference>
<keyword evidence="2" id="KW-0472">Membrane</keyword>
<dbReference type="InterPro" id="IPR033562">
    <property type="entry name" value="PLPL"/>
</dbReference>
<gene>
    <name evidence="4" type="ORF">BcabD6B2_58360</name>
</gene>
<dbReference type="SUPFAM" id="SSF52151">
    <property type="entry name" value="FabD/lysophospholipase-like"/>
    <property type="match status" value="1"/>
</dbReference>
<evidence type="ECO:0000256" key="2">
    <source>
        <dbReference type="SAM" id="Phobius"/>
    </source>
</evidence>
<evidence type="ECO:0000259" key="3">
    <source>
        <dbReference type="Pfam" id="PF01734"/>
    </source>
</evidence>
<keyword evidence="5" id="KW-1185">Reference proteome</keyword>
<dbReference type="EMBL" id="BPLF01000006">
    <property type="protein sequence ID" value="GIX66400.1"/>
    <property type="molecule type" value="Genomic_DNA"/>
</dbReference>
<dbReference type="GO" id="GO:0004806">
    <property type="term" value="F:triacylglycerol lipase activity"/>
    <property type="evidence" value="ECO:0007669"/>
    <property type="project" value="TreeGrafter"/>
</dbReference>
<protein>
    <submittedName>
        <fullName evidence="4">FabD/lysophospholipase like protein</fullName>
    </submittedName>
</protein>
<keyword evidence="2" id="KW-0812">Transmembrane</keyword>
<name>A0AAV4M2G6_BABCB</name>
<dbReference type="GO" id="GO:0019433">
    <property type="term" value="P:triglyceride catabolic process"/>
    <property type="evidence" value="ECO:0007669"/>
    <property type="project" value="TreeGrafter"/>
</dbReference>
<feature type="domain" description="PNPLA" evidence="3">
    <location>
        <begin position="293"/>
        <end position="451"/>
    </location>
</feature>
<keyword evidence="1" id="KW-0443">Lipid metabolism</keyword>
<dbReference type="Pfam" id="PF01734">
    <property type="entry name" value="Patatin"/>
    <property type="match status" value="1"/>
</dbReference>